<feature type="region of interest" description="Disordered" evidence="1">
    <location>
        <begin position="1"/>
        <end position="68"/>
    </location>
</feature>
<dbReference type="EMBL" id="JELW01000061">
    <property type="protein sequence ID" value="EXU95894.1"/>
    <property type="molecule type" value="Genomic_DNA"/>
</dbReference>
<feature type="compositionally biased region" description="Polar residues" evidence="1">
    <location>
        <begin position="13"/>
        <end position="24"/>
    </location>
</feature>
<feature type="compositionally biased region" description="Basic residues" evidence="1">
    <location>
        <begin position="27"/>
        <end position="43"/>
    </location>
</feature>
<evidence type="ECO:0000313" key="2">
    <source>
        <dbReference type="EMBL" id="EXU95894.1"/>
    </source>
</evidence>
<evidence type="ECO:0000313" key="3">
    <source>
        <dbReference type="Proteomes" id="UP000030151"/>
    </source>
</evidence>
<protein>
    <submittedName>
        <fullName evidence="2">Uncharacterized protein</fullName>
    </submittedName>
</protein>
<dbReference type="OrthoDB" id="4961126at2759"/>
<sequence>MAASPPLLRTTRRLQQTAETSPNNELKRKRAGRPGSWSKRRRTSPSPSASSTSPSASSIISSTSTCTSTDGDCDQLFVRQSLSAAMREHNRTRLYVQPIAWTCRHLMVLNVQFNLNPRLDACQHSLRVEGVPIKHEVLRAARQLRCESAEVQQIAMGEILKHYKLEELERTNRLELCYGGKKAARVLTDGIFKAESGLGRLACINLGTVRALRNEYIWQRNPLYLKRRKVQIPNGPVAGLQNKKLQRLKPAVEAEDPYILGVLISLAQKQRQERKKDVASDDGDVAEKVYAVAFPFIRARVAYFYKAVIPPAFLQKLEKPHEAISCGGFTVSYVPVSLAVPEEALNRLIQLFCSNELLHCAQALA</sequence>
<reference evidence="2 3" key="1">
    <citation type="submission" date="2014-02" db="EMBL/GenBank/DDBJ databases">
        <title>The genome sequence of the entomopathogenic fungus Metarhizium robertsii ARSEF 2575.</title>
        <authorList>
            <person name="Giuliano Garisto Donzelli B."/>
            <person name="Roe B.A."/>
            <person name="Macmil S.L."/>
            <person name="Krasnoff S.B."/>
            <person name="Gibson D.M."/>
        </authorList>
    </citation>
    <scope>NUCLEOTIDE SEQUENCE [LARGE SCALE GENOMIC DNA]</scope>
    <source>
        <strain evidence="2 3">ARSEF 2575</strain>
    </source>
</reference>
<feature type="compositionally biased region" description="Low complexity" evidence="1">
    <location>
        <begin position="44"/>
        <end position="68"/>
    </location>
</feature>
<name>A0A014PJK9_9HYPO</name>
<organism evidence="2 3">
    <name type="scientific">Metarhizium robertsii</name>
    <dbReference type="NCBI Taxonomy" id="568076"/>
    <lineage>
        <taxon>Eukaryota</taxon>
        <taxon>Fungi</taxon>
        <taxon>Dikarya</taxon>
        <taxon>Ascomycota</taxon>
        <taxon>Pezizomycotina</taxon>
        <taxon>Sordariomycetes</taxon>
        <taxon>Hypocreomycetidae</taxon>
        <taxon>Hypocreales</taxon>
        <taxon>Clavicipitaceae</taxon>
        <taxon>Metarhizium</taxon>
    </lineage>
</organism>
<gene>
    <name evidence="2" type="ORF">X797_011016</name>
</gene>
<comment type="caution">
    <text evidence="2">The sequence shown here is derived from an EMBL/GenBank/DDBJ whole genome shotgun (WGS) entry which is preliminary data.</text>
</comment>
<dbReference type="Proteomes" id="UP000030151">
    <property type="component" value="Unassembled WGS sequence"/>
</dbReference>
<proteinExistence type="predicted"/>
<evidence type="ECO:0000256" key="1">
    <source>
        <dbReference type="SAM" id="MobiDB-lite"/>
    </source>
</evidence>
<accession>A0A014PJK9</accession>
<dbReference type="HOGENOM" id="CLU_064776_0_0_1"/>
<dbReference type="AlphaFoldDB" id="A0A014PJK9"/>